<gene>
    <name evidence="2" type="ORF">DSM112329_02927</name>
</gene>
<dbReference type="Gene3D" id="2.120.10.30">
    <property type="entry name" value="TolB, C-terminal domain"/>
    <property type="match status" value="2"/>
</dbReference>
<dbReference type="SUPFAM" id="SSF82171">
    <property type="entry name" value="DPP6 N-terminal domain-like"/>
    <property type="match status" value="1"/>
</dbReference>
<name>A0AAU7AWJ4_9ACTN</name>
<evidence type="ECO:0000313" key="2">
    <source>
        <dbReference type="EMBL" id="XAY06065.1"/>
    </source>
</evidence>
<dbReference type="InterPro" id="IPR011042">
    <property type="entry name" value="6-blade_b-propeller_TolB-like"/>
</dbReference>
<dbReference type="RefSeq" id="WP_354697304.1">
    <property type="nucleotide sequence ID" value="NZ_CP114014.1"/>
</dbReference>
<reference evidence="2" key="1">
    <citation type="submission" date="2022-12" db="EMBL/GenBank/DDBJ databases">
        <title>Paraconexibacter alkalitolerans sp. nov. and Baekduia alba sp. nov., isolated from soil and emended description of the genera Paraconexibacter (Chun et al., 2020) and Baekduia (An et al., 2020).</title>
        <authorList>
            <person name="Vieira S."/>
            <person name="Huber K.J."/>
            <person name="Geppert A."/>
            <person name="Wolf J."/>
            <person name="Neumann-Schaal M."/>
            <person name="Muesken M."/>
            <person name="Overmann J."/>
        </authorList>
    </citation>
    <scope>NUCLEOTIDE SEQUENCE</scope>
    <source>
        <strain evidence="2">AEG42_29</strain>
    </source>
</reference>
<protein>
    <recommendedName>
        <fullName evidence="3">Lipoprotein LpqB beta-propeller domain-containing protein</fullName>
    </recommendedName>
</protein>
<feature type="region of interest" description="Disordered" evidence="1">
    <location>
        <begin position="26"/>
        <end position="56"/>
    </location>
</feature>
<evidence type="ECO:0000256" key="1">
    <source>
        <dbReference type="SAM" id="MobiDB-lite"/>
    </source>
</evidence>
<dbReference type="PROSITE" id="PS51257">
    <property type="entry name" value="PROKAR_LIPOPROTEIN"/>
    <property type="match status" value="1"/>
</dbReference>
<dbReference type="KEGG" id="parq:DSM112329_02927"/>
<dbReference type="EMBL" id="CP114014">
    <property type="protein sequence ID" value="XAY06065.1"/>
    <property type="molecule type" value="Genomic_DNA"/>
</dbReference>
<organism evidence="2">
    <name type="scientific">Paraconexibacter sp. AEG42_29</name>
    <dbReference type="NCBI Taxonomy" id="2997339"/>
    <lineage>
        <taxon>Bacteria</taxon>
        <taxon>Bacillati</taxon>
        <taxon>Actinomycetota</taxon>
        <taxon>Thermoleophilia</taxon>
        <taxon>Solirubrobacterales</taxon>
        <taxon>Paraconexibacteraceae</taxon>
        <taxon>Paraconexibacter</taxon>
    </lineage>
</organism>
<dbReference type="AlphaFoldDB" id="A0AAU7AWJ4"/>
<sequence>MVEVLRSERMRFVIVATLVAGLAGCGARADTPTSAASARTTQERRPAAPPATAVPLPPEVRNAELLVSAARADPDNPDVTYSRVELVGADGRRRTVFRGGWGARWSPDGRLVARYERGGHANSYGGYSTKLVSSRLDGSGRKLFKLPRRRGSPLSVEGFSWFPDSLRLAVNAVVSDGEEPPRTVLVGDRDGSDRSTLRLPCREASSVSVSPDGKRIAYGCGAAALIASARDDTPPSVVRDASRSELTLSRAATLAWRPDGRQIAVDLEDQGQRARIILARTGSGSRVSSPPVTVRQAEDLSWSPSGRYVAYVPSEDADAVLIAQTADGKVIRRLPLAGAGSVSWRP</sequence>
<accession>A0AAU7AWJ4</accession>
<evidence type="ECO:0008006" key="3">
    <source>
        <dbReference type="Google" id="ProtNLM"/>
    </source>
</evidence>
<proteinExistence type="predicted"/>